<feature type="repeat" description="ANK" evidence="3">
    <location>
        <begin position="180"/>
        <end position="212"/>
    </location>
</feature>
<feature type="repeat" description="ANK" evidence="3">
    <location>
        <begin position="213"/>
        <end position="245"/>
    </location>
</feature>
<evidence type="ECO:0000313" key="6">
    <source>
        <dbReference type="Proteomes" id="UP000596742"/>
    </source>
</evidence>
<dbReference type="SMART" id="SM00248">
    <property type="entry name" value="ANK"/>
    <property type="match status" value="3"/>
</dbReference>
<dbReference type="Gene3D" id="1.10.533.10">
    <property type="entry name" value="Death Domain, Fas"/>
    <property type="match status" value="1"/>
</dbReference>
<dbReference type="EMBL" id="UYJE01005823">
    <property type="protein sequence ID" value="VDI40759.1"/>
    <property type="molecule type" value="Genomic_DNA"/>
</dbReference>
<dbReference type="InterPro" id="IPR011029">
    <property type="entry name" value="DEATH-like_dom_sf"/>
</dbReference>
<dbReference type="SUPFAM" id="SSF48403">
    <property type="entry name" value="Ankyrin repeat"/>
    <property type="match status" value="1"/>
</dbReference>
<dbReference type="InterPro" id="IPR036770">
    <property type="entry name" value="Ankyrin_rpt-contain_sf"/>
</dbReference>
<evidence type="ECO:0000256" key="2">
    <source>
        <dbReference type="ARBA" id="ARBA00023043"/>
    </source>
</evidence>
<dbReference type="Gene3D" id="2.60.220.30">
    <property type="match status" value="1"/>
</dbReference>
<evidence type="ECO:0000256" key="1">
    <source>
        <dbReference type="ARBA" id="ARBA00022737"/>
    </source>
</evidence>
<accession>A0A8B6EVT7</accession>
<dbReference type="OrthoDB" id="6135813at2759"/>
<dbReference type="AlphaFoldDB" id="A0A8B6EVT7"/>
<evidence type="ECO:0000313" key="5">
    <source>
        <dbReference type="EMBL" id="VDI40759.1"/>
    </source>
</evidence>
<organism evidence="5 6">
    <name type="scientific">Mytilus galloprovincialis</name>
    <name type="common">Mediterranean mussel</name>
    <dbReference type="NCBI Taxonomy" id="29158"/>
    <lineage>
        <taxon>Eukaryota</taxon>
        <taxon>Metazoa</taxon>
        <taxon>Spiralia</taxon>
        <taxon>Lophotrochozoa</taxon>
        <taxon>Mollusca</taxon>
        <taxon>Bivalvia</taxon>
        <taxon>Autobranchia</taxon>
        <taxon>Pteriomorphia</taxon>
        <taxon>Mytilida</taxon>
        <taxon>Mytiloidea</taxon>
        <taxon>Mytilidae</taxon>
        <taxon>Mytilinae</taxon>
        <taxon>Mytilus</taxon>
    </lineage>
</organism>
<protein>
    <recommendedName>
        <fullName evidence="7">Death domain-containing protein</fullName>
    </recommendedName>
</protein>
<keyword evidence="6" id="KW-1185">Reference proteome</keyword>
<keyword evidence="2 3" id="KW-0040">ANK repeat</keyword>
<evidence type="ECO:0008006" key="7">
    <source>
        <dbReference type="Google" id="ProtNLM"/>
    </source>
</evidence>
<dbReference type="PANTHER" id="PTHR24198:SF165">
    <property type="entry name" value="ANKYRIN REPEAT-CONTAINING PROTEIN-RELATED"/>
    <property type="match status" value="1"/>
</dbReference>
<feature type="compositionally biased region" description="Basic and acidic residues" evidence="4">
    <location>
        <begin position="61"/>
        <end position="75"/>
    </location>
</feature>
<feature type="region of interest" description="Disordered" evidence="4">
    <location>
        <begin position="53"/>
        <end position="75"/>
    </location>
</feature>
<dbReference type="PANTHER" id="PTHR24198">
    <property type="entry name" value="ANKYRIN REPEAT AND PROTEIN KINASE DOMAIN-CONTAINING PROTEIN"/>
    <property type="match status" value="1"/>
</dbReference>
<evidence type="ECO:0000256" key="4">
    <source>
        <dbReference type="SAM" id="MobiDB-lite"/>
    </source>
</evidence>
<gene>
    <name evidence="5" type="ORF">MGAL_10B079115</name>
</gene>
<dbReference type="PROSITE" id="PS50088">
    <property type="entry name" value="ANK_REPEAT"/>
    <property type="match status" value="2"/>
</dbReference>
<dbReference type="Pfam" id="PF12796">
    <property type="entry name" value="Ank_2"/>
    <property type="match status" value="1"/>
</dbReference>
<sequence length="853" mass="97544">MDSFRYESDKMMLDLRIWVAYIHVSELYIQLVVKFKYRYKSEDMNNENRQIYLHDQPADNNKSKNAVDNDSEETKANRRYSKFTAKVFPAKTTKGKNVSGLRVVLHNTLKPKDGTGIELLFAVKNKMKTEALKLIDNGADIHCLDQTKSNVIHYAALAGYDDLILQCLSKGTSVHIRDCNGDTVLHKAARSGNETTIVALVANDAYVNVLNLQGQTPLELAVMKKHVKVIDALCLFGADLVMQDWQWLEETIQSKKMRDQDIVETFKRQNCRVAGYKHGGIKFAVKHIEAESDTDMKKLGATLLSQNFRHLPYFIYCSKIHVEYTNIWQYISEGEELFSDIYECKTWGFSGTTVTLKLKLNGVPKSNETLKAISPDGNVAHIDSSSRFKRKNYTDVTVTVNIKRGAVISFMFVTVIQPEVFSILHESVIIQPKMEPGAELDIPKDTFDSPGHLLFNVLETKDVNIAVADPNKEVILVTNIIDISMSNHQQPKKPIDIKLPTHSMINDDNEIVVLTSSKEYPEEIKDWKIIAAKRDSRHRSASFKITHFSIFTGVTKKKVDTDMIGVCKEIKKALNKERKIEFFALAKAISWDEYAIVIECALERKASNRKKAWEKAQYEIQAESMCHTVQINQWFRIKFSGNINIIGSEKSDTQRLMFHPNRDNYQTFKTEISNRINPPIGRIQIELIEEKEQEPIIVLNSVNCFRSKETFIPQDPVTTYTNLTSFSVHLQSPSAVNEDNQLKNTQHLIDNDCTINVLKISSLMQLANKLNKDEAQQLAIQLKMSPTDVVALAKELPKIDDLLHAVFWKWRGRRPYCSQINTLIAALLRIEKEVEAEEVRMAQKDDREINFSW</sequence>
<keyword evidence="1" id="KW-0677">Repeat</keyword>
<name>A0A8B6EVT7_MYTGA</name>
<comment type="caution">
    <text evidence="5">The sequence shown here is derived from an EMBL/GenBank/DDBJ whole genome shotgun (WGS) entry which is preliminary data.</text>
</comment>
<evidence type="ECO:0000256" key="3">
    <source>
        <dbReference type="PROSITE-ProRule" id="PRU00023"/>
    </source>
</evidence>
<dbReference type="InterPro" id="IPR002110">
    <property type="entry name" value="Ankyrin_rpt"/>
</dbReference>
<proteinExistence type="predicted"/>
<dbReference type="PROSITE" id="PS50297">
    <property type="entry name" value="ANK_REP_REGION"/>
    <property type="match status" value="2"/>
</dbReference>
<reference evidence="5" key="1">
    <citation type="submission" date="2018-11" db="EMBL/GenBank/DDBJ databases">
        <authorList>
            <person name="Alioto T."/>
            <person name="Alioto T."/>
        </authorList>
    </citation>
    <scope>NUCLEOTIDE SEQUENCE</scope>
</reference>
<dbReference type="Gene3D" id="1.25.40.20">
    <property type="entry name" value="Ankyrin repeat-containing domain"/>
    <property type="match status" value="1"/>
</dbReference>
<dbReference type="Proteomes" id="UP000596742">
    <property type="component" value="Unassembled WGS sequence"/>
</dbReference>